<evidence type="ECO:0000256" key="10">
    <source>
        <dbReference type="ARBA" id="ARBA00038429"/>
    </source>
</evidence>
<evidence type="ECO:0000313" key="19">
    <source>
        <dbReference type="Proteomes" id="UP000027195"/>
    </source>
</evidence>
<feature type="region of interest" description="Disordered" evidence="13">
    <location>
        <begin position="771"/>
        <end position="794"/>
    </location>
</feature>
<comment type="catalytic activity">
    <reaction evidence="1">
        <text>Hydrolysis of terminal, non-reducing beta-D-mannose residues in beta-D-mannosides.</text>
        <dbReference type="EC" id="3.2.1.25"/>
    </reaction>
</comment>
<evidence type="ECO:0000256" key="7">
    <source>
        <dbReference type="ARBA" id="ARBA00022801"/>
    </source>
</evidence>
<dbReference type="InterPro" id="IPR050887">
    <property type="entry name" value="Beta-mannosidase_GH2"/>
</dbReference>
<organism evidence="18 19">
    <name type="scientific">Botryobasidium botryosum (strain FD-172 SS1)</name>
    <dbReference type="NCBI Taxonomy" id="930990"/>
    <lineage>
        <taxon>Eukaryota</taxon>
        <taxon>Fungi</taxon>
        <taxon>Dikarya</taxon>
        <taxon>Basidiomycota</taxon>
        <taxon>Agaricomycotina</taxon>
        <taxon>Agaricomycetes</taxon>
        <taxon>Cantharellales</taxon>
        <taxon>Botryobasidiaceae</taxon>
        <taxon>Botryobasidium</taxon>
    </lineage>
</organism>
<feature type="domain" description="Glycoside hydrolase family 2 immunoglobulin-like beta-sandwich" evidence="14">
    <location>
        <begin position="234"/>
        <end position="338"/>
    </location>
</feature>
<dbReference type="GO" id="GO:0005975">
    <property type="term" value="P:carbohydrate metabolic process"/>
    <property type="evidence" value="ECO:0007669"/>
    <property type="project" value="InterPro"/>
</dbReference>
<dbReference type="EC" id="3.2.1.25" evidence="5"/>
<proteinExistence type="inferred from homology"/>
<dbReference type="InterPro" id="IPR041447">
    <property type="entry name" value="Mannosidase_ig"/>
</dbReference>
<evidence type="ECO:0000256" key="6">
    <source>
        <dbReference type="ARBA" id="ARBA00022525"/>
    </source>
</evidence>
<evidence type="ECO:0000256" key="1">
    <source>
        <dbReference type="ARBA" id="ARBA00000829"/>
    </source>
</evidence>
<dbReference type="InParanoid" id="A0A067M876"/>
<comment type="subcellular location">
    <subcellularLocation>
        <location evidence="2">Secreted</location>
    </subcellularLocation>
</comment>
<gene>
    <name evidence="18" type="ORF">BOTBODRAFT_635242</name>
</gene>
<evidence type="ECO:0000256" key="11">
    <source>
        <dbReference type="ARBA" id="ARBA00041069"/>
    </source>
</evidence>
<feature type="domain" description="Beta-mannosidase Ig-fold" evidence="15">
    <location>
        <begin position="826"/>
        <end position="882"/>
    </location>
</feature>
<dbReference type="Gene3D" id="2.60.120.260">
    <property type="entry name" value="Galactose-binding domain-like"/>
    <property type="match status" value="1"/>
</dbReference>
<feature type="domain" description="Beta-mannosidase-like galactose-binding" evidence="17">
    <location>
        <begin position="53"/>
        <end position="215"/>
    </location>
</feature>
<evidence type="ECO:0000256" key="8">
    <source>
        <dbReference type="ARBA" id="ARBA00023180"/>
    </source>
</evidence>
<dbReference type="Pfam" id="PF22666">
    <property type="entry name" value="Glyco_hydro_2_N2"/>
    <property type="match status" value="1"/>
</dbReference>
<name>A0A067M876_BOTB1</name>
<dbReference type="Pfam" id="PF00703">
    <property type="entry name" value="Glyco_hydro_2"/>
    <property type="match status" value="1"/>
</dbReference>
<dbReference type="InterPro" id="IPR013783">
    <property type="entry name" value="Ig-like_fold"/>
</dbReference>
<dbReference type="InterPro" id="IPR017853">
    <property type="entry name" value="GH"/>
</dbReference>
<dbReference type="Gene3D" id="3.20.20.80">
    <property type="entry name" value="Glycosidases"/>
    <property type="match status" value="1"/>
</dbReference>
<evidence type="ECO:0000259" key="15">
    <source>
        <dbReference type="Pfam" id="PF17753"/>
    </source>
</evidence>
<dbReference type="Gene3D" id="2.60.40.10">
    <property type="entry name" value="Immunoglobulins"/>
    <property type="match status" value="2"/>
</dbReference>
<dbReference type="PANTHER" id="PTHR43730:SF1">
    <property type="entry name" value="BETA-MANNOSIDASE"/>
    <property type="match status" value="1"/>
</dbReference>
<evidence type="ECO:0000256" key="5">
    <source>
        <dbReference type="ARBA" id="ARBA00012754"/>
    </source>
</evidence>
<protein>
    <recommendedName>
        <fullName evidence="11">Beta-mannosidase B</fullName>
        <ecNumber evidence="5">3.2.1.25</ecNumber>
    </recommendedName>
    <alternativeName>
        <fullName evidence="12">Mannanase B</fullName>
    </alternativeName>
</protein>
<dbReference type="InterPro" id="IPR054593">
    <property type="entry name" value="Beta-mannosidase-like_N2"/>
</dbReference>
<dbReference type="Pfam" id="PF17753">
    <property type="entry name" value="Ig_mannosidase"/>
    <property type="match status" value="1"/>
</dbReference>
<dbReference type="InterPro" id="IPR041625">
    <property type="entry name" value="Beta-mannosidase_Ig"/>
</dbReference>
<dbReference type="STRING" id="930990.A0A067M876"/>
<dbReference type="GO" id="GO:0005576">
    <property type="term" value="C:extracellular region"/>
    <property type="evidence" value="ECO:0007669"/>
    <property type="project" value="UniProtKB-SubCell"/>
</dbReference>
<dbReference type="InterPro" id="IPR006102">
    <property type="entry name" value="Ig-like_GH2"/>
</dbReference>
<dbReference type="GO" id="GO:0004567">
    <property type="term" value="F:beta-mannosidase activity"/>
    <property type="evidence" value="ECO:0007669"/>
    <property type="project" value="UniProtKB-EC"/>
</dbReference>
<evidence type="ECO:0000259" key="16">
    <source>
        <dbReference type="Pfam" id="PF17786"/>
    </source>
</evidence>
<dbReference type="HOGENOM" id="CLU_005015_1_1_1"/>
<dbReference type="InterPro" id="IPR008979">
    <property type="entry name" value="Galactose-bd-like_sf"/>
</dbReference>
<dbReference type="UniPathway" id="UPA00280"/>
<keyword evidence="19" id="KW-1185">Reference proteome</keyword>
<keyword evidence="8" id="KW-0325">Glycoprotein</keyword>
<dbReference type="EMBL" id="KL198053">
    <property type="protein sequence ID" value="KDQ11978.1"/>
    <property type="molecule type" value="Genomic_DNA"/>
</dbReference>
<comment type="similarity">
    <text evidence="10">Belongs to the glycosyl hydrolase 2 family. Beta-mannosidase B subfamily.</text>
</comment>
<sequence>MSTPTSSHSRSHEVVNLNTGWSWKQRDPSIVSVLDEINSLNSAEPTGDSTGTRTSWRPAISFPSEIHIELLKAGLIPDPYVGFNEHKVQWIGDREWLYTNVFDLGTPKQNESLEIEFQGLDTYCDVYLNGALLLKTDNQFLPYTVSLSPSNSVHLLPTENRILLHFRSAKLIAKVLEAQYGTVRAGSCNLGDPSRVYVRKAQYDWSHGPELMTVAPYLPILLHKYAARICALDVRARVSSSLIPSLSVSFELSGLKAALKTVRVKLLDRRGLVIKEERVEYIKSTESRAVVNWEWESGEIDLWWPVHYGEQVLYTVEVVLEDANAETLDIETKRVGFRRVELVQEDLGEADRYGKGTTFLFEINNVRIFMGGSNWIPADNFLTTITPERYRKWLELLRDGNQNMVRVWGGGIYEPGVFYDICDELGILVWQDFQFACGVYPAHDSFVAQVKAEAEANVARLRHHPSLVLWCGNNEDYQQILQWDLKADLPAKIIYEEVLPEVVARLAGPDIPYWRGSPYGGKGWDTADPTVGDVHAWNIWAGMEPWQSYDVQGGRFVSEFGLPAMPNIRTIDHWLDGNVKDRYAQSKSMMQHNKAGSHERRFAVLMNENFRLTGDLESHAYFTQVLQSEGLGYAYRVWRREWRGPGKQFCGGALVWQLNDCWPVTSWAIADYFLRPKPAYFAIARELRPVTVGILRLVEKNRVNDRPRQFYEFGAFQAREASVEIWGTNSTLAAQEAILELLCSDLESPWRYSEEHKITLLPNQSVEILSIPCPHPPQPPQSSEDADPPATSSHSVVISARLIDPYTKRVLARATDWPQPYRLLEFPDPRLQIRVDGEKVSIKVEKPLKALVLSVEGEGEEVNWSDNGFDVTPGDPLEIQAKGLNGRKLKVAFMGREHAFIL</sequence>
<feature type="domain" description="Mannosidase Ig/CBM-like" evidence="16">
    <location>
        <begin position="722"/>
        <end position="822"/>
    </location>
</feature>
<dbReference type="AlphaFoldDB" id="A0A067M876"/>
<dbReference type="InterPro" id="IPR036156">
    <property type="entry name" value="Beta-gal/glucu_dom_sf"/>
</dbReference>
<accession>A0A067M876</accession>
<keyword evidence="9" id="KW-0326">Glycosidase</keyword>
<evidence type="ECO:0000256" key="12">
    <source>
        <dbReference type="ARBA" id="ARBA00041614"/>
    </source>
</evidence>
<comment type="subunit">
    <text evidence="4">Homodimer.</text>
</comment>
<dbReference type="FunFam" id="3.20.20.80:FF:000050">
    <property type="entry name" value="Beta-mannosidase B"/>
    <property type="match status" value="1"/>
</dbReference>
<evidence type="ECO:0000259" key="17">
    <source>
        <dbReference type="Pfam" id="PF22666"/>
    </source>
</evidence>
<keyword evidence="6" id="KW-0964">Secreted</keyword>
<dbReference type="SUPFAM" id="SSF49785">
    <property type="entry name" value="Galactose-binding domain-like"/>
    <property type="match status" value="1"/>
</dbReference>
<dbReference type="Pfam" id="PF17786">
    <property type="entry name" value="Mannosidase_ig"/>
    <property type="match status" value="1"/>
</dbReference>
<evidence type="ECO:0000256" key="2">
    <source>
        <dbReference type="ARBA" id="ARBA00004613"/>
    </source>
</evidence>
<dbReference type="Proteomes" id="UP000027195">
    <property type="component" value="Unassembled WGS sequence"/>
</dbReference>
<evidence type="ECO:0000256" key="3">
    <source>
        <dbReference type="ARBA" id="ARBA00004740"/>
    </source>
</evidence>
<dbReference type="PANTHER" id="PTHR43730">
    <property type="entry name" value="BETA-MANNOSIDASE"/>
    <property type="match status" value="1"/>
</dbReference>
<comment type="pathway">
    <text evidence="3">Glycan metabolism; N-glycan degradation.</text>
</comment>
<evidence type="ECO:0000256" key="4">
    <source>
        <dbReference type="ARBA" id="ARBA00011738"/>
    </source>
</evidence>
<dbReference type="SUPFAM" id="SSF51445">
    <property type="entry name" value="(Trans)glycosidases"/>
    <property type="match status" value="1"/>
</dbReference>
<evidence type="ECO:0000256" key="13">
    <source>
        <dbReference type="SAM" id="MobiDB-lite"/>
    </source>
</evidence>
<reference evidence="19" key="1">
    <citation type="journal article" date="2014" name="Proc. Natl. Acad. Sci. U.S.A.">
        <title>Extensive sampling of basidiomycete genomes demonstrates inadequacy of the white-rot/brown-rot paradigm for wood decay fungi.</title>
        <authorList>
            <person name="Riley R."/>
            <person name="Salamov A.A."/>
            <person name="Brown D.W."/>
            <person name="Nagy L.G."/>
            <person name="Floudas D."/>
            <person name="Held B.W."/>
            <person name="Levasseur A."/>
            <person name="Lombard V."/>
            <person name="Morin E."/>
            <person name="Otillar R."/>
            <person name="Lindquist E.A."/>
            <person name="Sun H."/>
            <person name="LaButti K.M."/>
            <person name="Schmutz J."/>
            <person name="Jabbour D."/>
            <person name="Luo H."/>
            <person name="Baker S.E."/>
            <person name="Pisabarro A.G."/>
            <person name="Walton J.D."/>
            <person name="Blanchette R.A."/>
            <person name="Henrissat B."/>
            <person name="Martin F."/>
            <person name="Cullen D."/>
            <person name="Hibbett D.S."/>
            <person name="Grigoriev I.V."/>
        </authorList>
    </citation>
    <scope>NUCLEOTIDE SEQUENCE [LARGE SCALE GENOMIC DNA]</scope>
    <source>
        <strain evidence="19">FD-172 SS1</strain>
    </source>
</reference>
<evidence type="ECO:0000256" key="9">
    <source>
        <dbReference type="ARBA" id="ARBA00023295"/>
    </source>
</evidence>
<keyword evidence="7 18" id="KW-0378">Hydrolase</keyword>
<dbReference type="SUPFAM" id="SSF49303">
    <property type="entry name" value="beta-Galactosidase/glucuronidase domain"/>
    <property type="match status" value="2"/>
</dbReference>
<evidence type="ECO:0000313" key="18">
    <source>
        <dbReference type="EMBL" id="KDQ11978.1"/>
    </source>
</evidence>
<evidence type="ECO:0000259" key="14">
    <source>
        <dbReference type="Pfam" id="PF00703"/>
    </source>
</evidence>
<dbReference type="GO" id="GO:0006516">
    <property type="term" value="P:glycoprotein catabolic process"/>
    <property type="evidence" value="ECO:0007669"/>
    <property type="project" value="TreeGrafter"/>
</dbReference>
<dbReference type="OrthoDB" id="2866996at2759"/>